<gene>
    <name evidence="1" type="ORF">YC6258_01502</name>
</gene>
<evidence type="ECO:0000313" key="1">
    <source>
        <dbReference type="EMBL" id="AJQ93550.1"/>
    </source>
</evidence>
<dbReference type="Proteomes" id="UP000032266">
    <property type="component" value="Chromosome"/>
</dbReference>
<accession>A0A0C5V1W8</accession>
<dbReference type="KEGG" id="gsn:YC6258_01502"/>
<keyword evidence="2" id="KW-1185">Reference proteome</keyword>
<dbReference type="EMBL" id="CP007142">
    <property type="protein sequence ID" value="AJQ93550.1"/>
    <property type="molecule type" value="Genomic_DNA"/>
</dbReference>
<protein>
    <submittedName>
        <fullName evidence="1">Uncharacterized protein</fullName>
    </submittedName>
</protein>
<organism evidence="1 2">
    <name type="scientific">Gynuella sunshinyii YC6258</name>
    <dbReference type="NCBI Taxonomy" id="1445510"/>
    <lineage>
        <taxon>Bacteria</taxon>
        <taxon>Pseudomonadati</taxon>
        <taxon>Pseudomonadota</taxon>
        <taxon>Gammaproteobacteria</taxon>
        <taxon>Oceanospirillales</taxon>
        <taxon>Saccharospirillaceae</taxon>
        <taxon>Gynuella</taxon>
    </lineage>
</organism>
<dbReference type="HOGENOM" id="CLU_3168651_0_0_6"/>
<reference evidence="1 2" key="1">
    <citation type="submission" date="2014-01" db="EMBL/GenBank/DDBJ databases">
        <title>Full genme sequencing of cellulolytic bacterium Gynuella sunshinyii YC6258T gen. nov., sp. nov.</title>
        <authorList>
            <person name="Khan H."/>
            <person name="Chung E.J."/>
            <person name="Chung Y.R."/>
        </authorList>
    </citation>
    <scope>NUCLEOTIDE SEQUENCE [LARGE SCALE GENOMIC DNA]</scope>
    <source>
        <strain evidence="1 2">YC6258</strain>
    </source>
</reference>
<name>A0A0C5V1W8_9GAMM</name>
<proteinExistence type="predicted"/>
<dbReference type="AlphaFoldDB" id="A0A0C5V1W8"/>
<sequence>MSLLMVTECNGGKQVCMSVLSNSLYWQFATEDDLSELYVFPRILNRL</sequence>
<evidence type="ECO:0000313" key="2">
    <source>
        <dbReference type="Proteomes" id="UP000032266"/>
    </source>
</evidence>